<feature type="region of interest" description="Disordered" evidence="6">
    <location>
        <begin position="271"/>
        <end position="302"/>
    </location>
</feature>
<feature type="transmembrane region" description="Helical" evidence="7">
    <location>
        <begin position="200"/>
        <end position="221"/>
    </location>
</feature>
<comment type="subcellular location">
    <subcellularLocation>
        <location evidence="1">Membrane</location>
        <topology evidence="1">Multi-pass membrane protein</topology>
    </subcellularLocation>
</comment>
<feature type="transmembrane region" description="Helical" evidence="7">
    <location>
        <begin position="233"/>
        <end position="253"/>
    </location>
</feature>
<reference evidence="9" key="1">
    <citation type="submission" date="2020-03" db="EMBL/GenBank/DDBJ databases">
        <title>Draft Genome Sequence of Cylindrodendrum hubeiense.</title>
        <authorList>
            <person name="Buettner E."/>
            <person name="Kellner H."/>
        </authorList>
    </citation>
    <scope>NUCLEOTIDE SEQUENCE</scope>
    <source>
        <strain evidence="9">IHI 201604</strain>
    </source>
</reference>
<dbReference type="AlphaFoldDB" id="A0A9P5HL61"/>
<feature type="transmembrane region" description="Helical" evidence="7">
    <location>
        <begin position="84"/>
        <end position="106"/>
    </location>
</feature>
<dbReference type="EMBL" id="JAANBB010000021">
    <property type="protein sequence ID" value="KAF7555330.1"/>
    <property type="molecule type" value="Genomic_DNA"/>
</dbReference>
<organism evidence="9 10">
    <name type="scientific">Cylindrodendrum hubeiense</name>
    <dbReference type="NCBI Taxonomy" id="595255"/>
    <lineage>
        <taxon>Eukaryota</taxon>
        <taxon>Fungi</taxon>
        <taxon>Dikarya</taxon>
        <taxon>Ascomycota</taxon>
        <taxon>Pezizomycotina</taxon>
        <taxon>Sordariomycetes</taxon>
        <taxon>Hypocreomycetidae</taxon>
        <taxon>Hypocreales</taxon>
        <taxon>Nectriaceae</taxon>
        <taxon>Cylindrodendrum</taxon>
    </lineage>
</organism>
<evidence type="ECO:0000256" key="3">
    <source>
        <dbReference type="ARBA" id="ARBA00022989"/>
    </source>
</evidence>
<sequence length="368" mass="40929">MSNMSPTAVIAGEWVLLSMAIILVAARLFVRLQMNKDRIHWADAWLLIATCSALGLLICDTLAYQAGAMFNFVDPGVRMLKIRFAVNYFFDTGMYFPKFSIIAFYYALVPPTQPGMRIALYILTGITVSGCLVAFFDATLWCGADIESNWSTEPGACSAFNSTTMMRVHWGFNFTTEVLNVIFPFPLIRDLKLPRRREKIGLAVILGLGVITIAVSIGRFINMETSGNGAFSNYLWATSELCVSIMLVALTALRPLLRKMAHMLNSSINSSDYKSGYRSTDPRSRTTRSKVTHNQGSGAYWRSTSRTQNHGVLEDDNGSEVQLNELASGKVMKTEEIRISIEMYPTDDSREFPPGPRKPMGIETSVMA</sequence>
<accession>A0A9P5HL61</accession>
<dbReference type="PANTHER" id="PTHR33048:SF92">
    <property type="entry name" value="INTEGRAL MEMBRANE PROTEIN"/>
    <property type="match status" value="1"/>
</dbReference>
<feature type="compositionally biased region" description="Polar residues" evidence="6">
    <location>
        <begin position="292"/>
        <end position="302"/>
    </location>
</feature>
<comment type="similarity">
    <text evidence="5">Belongs to the SAT4 family.</text>
</comment>
<evidence type="ECO:0000313" key="9">
    <source>
        <dbReference type="EMBL" id="KAF7555330.1"/>
    </source>
</evidence>
<evidence type="ECO:0000256" key="5">
    <source>
        <dbReference type="ARBA" id="ARBA00038359"/>
    </source>
</evidence>
<gene>
    <name evidence="9" type="ORF">G7Z17_g2246</name>
</gene>
<keyword evidence="10" id="KW-1185">Reference proteome</keyword>
<keyword evidence="2 7" id="KW-0812">Transmembrane</keyword>
<feature type="transmembrane region" description="Helical" evidence="7">
    <location>
        <begin position="6"/>
        <end position="30"/>
    </location>
</feature>
<dbReference type="InterPro" id="IPR052337">
    <property type="entry name" value="SAT4-like"/>
</dbReference>
<dbReference type="PANTHER" id="PTHR33048">
    <property type="entry name" value="PTH11-LIKE INTEGRAL MEMBRANE PROTEIN (AFU_ORTHOLOGUE AFUA_5G11245)"/>
    <property type="match status" value="1"/>
</dbReference>
<comment type="caution">
    <text evidence="9">The sequence shown here is derived from an EMBL/GenBank/DDBJ whole genome shotgun (WGS) entry which is preliminary data.</text>
</comment>
<feature type="domain" description="Rhodopsin" evidence="8">
    <location>
        <begin position="26"/>
        <end position="259"/>
    </location>
</feature>
<evidence type="ECO:0000256" key="2">
    <source>
        <dbReference type="ARBA" id="ARBA00022692"/>
    </source>
</evidence>
<evidence type="ECO:0000313" key="10">
    <source>
        <dbReference type="Proteomes" id="UP000722485"/>
    </source>
</evidence>
<feature type="transmembrane region" description="Helical" evidence="7">
    <location>
        <begin position="42"/>
        <end position="64"/>
    </location>
</feature>
<evidence type="ECO:0000259" key="8">
    <source>
        <dbReference type="Pfam" id="PF20684"/>
    </source>
</evidence>
<dbReference type="GO" id="GO:0016020">
    <property type="term" value="C:membrane"/>
    <property type="evidence" value="ECO:0007669"/>
    <property type="project" value="UniProtKB-SubCell"/>
</dbReference>
<dbReference type="OrthoDB" id="444631at2759"/>
<protein>
    <recommendedName>
        <fullName evidence="8">Rhodopsin domain-containing protein</fullName>
    </recommendedName>
</protein>
<evidence type="ECO:0000256" key="7">
    <source>
        <dbReference type="SAM" id="Phobius"/>
    </source>
</evidence>
<dbReference type="Pfam" id="PF20684">
    <property type="entry name" value="Fung_rhodopsin"/>
    <property type="match status" value="1"/>
</dbReference>
<evidence type="ECO:0000256" key="4">
    <source>
        <dbReference type="ARBA" id="ARBA00023136"/>
    </source>
</evidence>
<feature type="transmembrane region" description="Helical" evidence="7">
    <location>
        <begin position="170"/>
        <end position="188"/>
    </location>
</feature>
<dbReference type="InterPro" id="IPR049326">
    <property type="entry name" value="Rhodopsin_dom_fungi"/>
</dbReference>
<dbReference type="Proteomes" id="UP000722485">
    <property type="component" value="Unassembled WGS sequence"/>
</dbReference>
<keyword evidence="3 7" id="KW-1133">Transmembrane helix</keyword>
<keyword evidence="4 7" id="KW-0472">Membrane</keyword>
<evidence type="ECO:0000256" key="1">
    <source>
        <dbReference type="ARBA" id="ARBA00004141"/>
    </source>
</evidence>
<name>A0A9P5HL61_9HYPO</name>
<feature type="transmembrane region" description="Helical" evidence="7">
    <location>
        <begin position="118"/>
        <end position="141"/>
    </location>
</feature>
<proteinExistence type="inferred from homology"/>
<feature type="region of interest" description="Disordered" evidence="6">
    <location>
        <begin position="346"/>
        <end position="368"/>
    </location>
</feature>
<evidence type="ECO:0000256" key="6">
    <source>
        <dbReference type="SAM" id="MobiDB-lite"/>
    </source>
</evidence>